<dbReference type="InterPro" id="IPR006674">
    <property type="entry name" value="HD_domain"/>
</dbReference>
<accession>A0A8S5UTJ2</accession>
<dbReference type="SUPFAM" id="SSF109604">
    <property type="entry name" value="HD-domain/PDEase-like"/>
    <property type="match status" value="1"/>
</dbReference>
<feature type="domain" description="HD" evidence="1">
    <location>
        <begin position="97"/>
        <end position="171"/>
    </location>
</feature>
<dbReference type="InterPro" id="IPR003607">
    <property type="entry name" value="HD/PDEase_dom"/>
</dbReference>
<proteinExistence type="predicted"/>
<evidence type="ECO:0000313" key="2">
    <source>
        <dbReference type="EMBL" id="DAF97730.1"/>
    </source>
</evidence>
<dbReference type="CDD" id="cd00077">
    <property type="entry name" value="HDc"/>
    <property type="match status" value="1"/>
</dbReference>
<dbReference type="Pfam" id="PF01966">
    <property type="entry name" value="HD"/>
    <property type="match status" value="1"/>
</dbReference>
<evidence type="ECO:0000259" key="1">
    <source>
        <dbReference type="Pfam" id="PF01966"/>
    </source>
</evidence>
<name>A0A8S5UTJ2_9CAUD</name>
<reference evidence="2" key="1">
    <citation type="journal article" date="2021" name="Proc. Natl. Acad. Sci. U.S.A.">
        <title>A Catalog of Tens of Thousands of Viruses from Human Metagenomes Reveals Hidden Associations with Chronic Diseases.</title>
        <authorList>
            <person name="Tisza M.J."/>
            <person name="Buck C.B."/>
        </authorList>
    </citation>
    <scope>NUCLEOTIDE SEQUENCE</scope>
    <source>
        <strain evidence="2">CtYA416</strain>
    </source>
</reference>
<dbReference type="EMBL" id="BK016136">
    <property type="protein sequence ID" value="DAF97730.1"/>
    <property type="molecule type" value="Genomic_DNA"/>
</dbReference>
<protein>
    <submittedName>
        <fullName evidence="2">Poly A polymerase</fullName>
    </submittedName>
</protein>
<organism evidence="2">
    <name type="scientific">Myoviridae sp. ctYA416</name>
    <dbReference type="NCBI Taxonomy" id="2825125"/>
    <lineage>
        <taxon>Viruses</taxon>
        <taxon>Duplodnaviria</taxon>
        <taxon>Heunggongvirae</taxon>
        <taxon>Uroviricota</taxon>
        <taxon>Caudoviricetes</taxon>
    </lineage>
</organism>
<sequence>MLPFSVSSLFYLFLFFRKEIMIFMSISTKTEQETILAFLKNEEVFNRYFKPLVGLSQSDNHHGMDAMQHTIAVFRSIENVINELYSKFIVKISNRSIMSLYLAALFHDTGKAVCKVEIRPNEFDYKDHDLASIKILDDFEKLIRDKTDADFRRHFRLAKWLIIEHTNFDMAIKQNKLREWLVGCIRKPHFDAISTYRHMVKDMIVLSAADAASRYALCEGDAYHDAVVRYSKERYEALKLIEKMAIPVTKYDLELQGKDKDETNYILNLCWDGTIKNEFSQIEKALTSYRAKKRYTISLEY</sequence>